<organism evidence="1">
    <name type="scientific">Rhizophora mucronata</name>
    <name type="common">Asiatic mangrove</name>
    <dbReference type="NCBI Taxonomy" id="61149"/>
    <lineage>
        <taxon>Eukaryota</taxon>
        <taxon>Viridiplantae</taxon>
        <taxon>Streptophyta</taxon>
        <taxon>Embryophyta</taxon>
        <taxon>Tracheophyta</taxon>
        <taxon>Spermatophyta</taxon>
        <taxon>Magnoliopsida</taxon>
        <taxon>eudicotyledons</taxon>
        <taxon>Gunneridae</taxon>
        <taxon>Pentapetalae</taxon>
        <taxon>rosids</taxon>
        <taxon>fabids</taxon>
        <taxon>Malpighiales</taxon>
        <taxon>Rhizophoraceae</taxon>
        <taxon>Rhizophora</taxon>
    </lineage>
</organism>
<dbReference type="AlphaFoldDB" id="A0A2P2JBL2"/>
<proteinExistence type="predicted"/>
<reference evidence="1" key="1">
    <citation type="submission" date="2018-02" db="EMBL/GenBank/DDBJ databases">
        <title>Rhizophora mucronata_Transcriptome.</title>
        <authorList>
            <person name="Meera S.P."/>
            <person name="Sreeshan A."/>
            <person name="Augustine A."/>
        </authorList>
    </citation>
    <scope>NUCLEOTIDE SEQUENCE</scope>
    <source>
        <tissue evidence="1">Leaf</tissue>
    </source>
</reference>
<name>A0A2P2JBL2_RHIMU</name>
<evidence type="ECO:0000313" key="1">
    <source>
        <dbReference type="EMBL" id="MBW90861.1"/>
    </source>
</evidence>
<protein>
    <submittedName>
        <fullName evidence="1">Uncharacterized protein</fullName>
    </submittedName>
</protein>
<sequence length="61" mass="6759">MFVNHGFQLQGIDLVCIKVFLKCALYSNRLVLQAFKFDNEWLGPGGIGGGKNCSYCESCKP</sequence>
<dbReference type="EMBL" id="GGEC01010378">
    <property type="protein sequence ID" value="MBW90861.1"/>
    <property type="molecule type" value="Transcribed_RNA"/>
</dbReference>
<accession>A0A2P2JBL2</accession>